<gene>
    <name evidence="1" type="ORF">THIARS_70425</name>
</gene>
<organism evidence="1 2">
    <name type="scientific">Thiomonas delicata</name>
    <name type="common">Thiomonas cuprina</name>
    <dbReference type="NCBI Taxonomy" id="364030"/>
    <lineage>
        <taxon>Bacteria</taxon>
        <taxon>Pseudomonadati</taxon>
        <taxon>Pseudomonadota</taxon>
        <taxon>Betaproteobacteria</taxon>
        <taxon>Burkholderiales</taxon>
        <taxon>Thiomonas</taxon>
    </lineage>
</organism>
<accession>A0A238D6E3</accession>
<evidence type="ECO:0000313" key="2">
    <source>
        <dbReference type="Proteomes" id="UP000214566"/>
    </source>
</evidence>
<name>A0A238D6E3_THIDL</name>
<reference evidence="1 2" key="1">
    <citation type="submission" date="2016-06" db="EMBL/GenBank/DDBJ databases">
        <authorList>
            <person name="Kjaerup R.B."/>
            <person name="Dalgaard T.S."/>
            <person name="Juul-Madsen H.R."/>
        </authorList>
    </citation>
    <scope>NUCLEOTIDE SEQUENCE [LARGE SCALE GENOMIC DNA]</scope>
    <source>
        <strain evidence="1 2">DSM 16361</strain>
    </source>
</reference>
<proteinExistence type="predicted"/>
<evidence type="ECO:0000313" key="1">
    <source>
        <dbReference type="EMBL" id="SBP88805.1"/>
    </source>
</evidence>
<keyword evidence="2" id="KW-1185">Reference proteome</keyword>
<dbReference type="EMBL" id="FLMQ01000056">
    <property type="protein sequence ID" value="SBP88805.1"/>
    <property type="molecule type" value="Genomic_DNA"/>
</dbReference>
<dbReference type="Proteomes" id="UP000214566">
    <property type="component" value="Unassembled WGS sequence"/>
</dbReference>
<sequence>MRTSRRKTPRGTTWDYQMHTSVTHLPNTMTQVRSFETGPSLHLIWDPTTRVTSIHPNQSWQDRAALSAMTTCP</sequence>
<protein>
    <submittedName>
        <fullName evidence="1">Uncharacterized protein</fullName>
    </submittedName>
</protein>
<dbReference type="AlphaFoldDB" id="A0A238D6E3"/>